<comment type="caution">
    <text evidence="5">The sequence shown here is derived from an EMBL/GenBank/DDBJ whole genome shotgun (WGS) entry which is preliminary data.</text>
</comment>
<dbReference type="PANTHER" id="PTHR12686">
    <property type="entry name" value="3'-5' EXORIBONUCLEASE CSL4-RELATED"/>
    <property type="match status" value="1"/>
</dbReference>
<dbReference type="AlphaFoldDB" id="A0A8H6CEY5"/>
<dbReference type="Proteomes" id="UP000593566">
    <property type="component" value="Unassembled WGS sequence"/>
</dbReference>
<accession>A0A8H6CEY5</accession>
<feature type="domain" description="Exosome complex component CSL4 C-terminal" evidence="4">
    <location>
        <begin position="124"/>
        <end position="161"/>
    </location>
</feature>
<proteinExistence type="predicted"/>
<dbReference type="GeneID" id="59329744"/>
<dbReference type="Pfam" id="PF10447">
    <property type="entry name" value="EXOSC1"/>
    <property type="match status" value="1"/>
</dbReference>
<dbReference type="Gene3D" id="2.40.50.140">
    <property type="entry name" value="Nucleic acid-binding proteins"/>
    <property type="match status" value="1"/>
</dbReference>
<evidence type="ECO:0000313" key="6">
    <source>
        <dbReference type="Proteomes" id="UP000593566"/>
    </source>
</evidence>
<keyword evidence="3" id="KW-0271">Exosome</keyword>
<comment type="subcellular location">
    <subcellularLocation>
        <location evidence="1">Nucleus</location>
        <location evidence="1">Nucleolus</location>
    </subcellularLocation>
</comment>
<evidence type="ECO:0000256" key="1">
    <source>
        <dbReference type="ARBA" id="ARBA00004604"/>
    </source>
</evidence>
<dbReference type="SUPFAM" id="SSF50249">
    <property type="entry name" value="Nucleic acid-binding proteins"/>
    <property type="match status" value="1"/>
</dbReference>
<evidence type="ECO:0000313" key="5">
    <source>
        <dbReference type="EMBL" id="KAF6222242.1"/>
    </source>
</evidence>
<evidence type="ECO:0000256" key="2">
    <source>
        <dbReference type="ARBA" id="ARBA00022490"/>
    </source>
</evidence>
<dbReference type="GO" id="GO:0005730">
    <property type="term" value="C:nucleolus"/>
    <property type="evidence" value="ECO:0007669"/>
    <property type="project" value="UniProtKB-SubCell"/>
</dbReference>
<sequence length="240" mass="25414">MAAPTSLPPIAYPGLPLGPSTAYTPGPGTHLHAPSSTIHASLAGRPVLTPQKPPASNPTISIPRLLPPPARAPVPSANVGNTNTLPRVGSVVLCRVVRVRTRQVDVVMLAVGREDGGGGEDVCGDEWQAVVRKEDVRATEKEKVVCGDGFRVGDVVRGVVLGTMSMWLFNDDGDVGGAMADVVQISLGDQSNYYLSTARNELGVIMARSEAGNTMVPISWKEFRDPITGERESRKVAKPF</sequence>
<dbReference type="RefSeq" id="XP_037151677.1">
    <property type="nucleotide sequence ID" value="XM_037292258.1"/>
</dbReference>
<dbReference type="InterPro" id="IPR012340">
    <property type="entry name" value="NA-bd_OB-fold"/>
</dbReference>
<protein>
    <recommendedName>
        <fullName evidence="4">Exosome complex component CSL4 C-terminal domain-containing protein</fullName>
    </recommendedName>
</protein>
<dbReference type="EMBL" id="JACCJB010000012">
    <property type="protein sequence ID" value="KAF6222242.1"/>
    <property type="molecule type" value="Genomic_DNA"/>
</dbReference>
<evidence type="ECO:0000256" key="3">
    <source>
        <dbReference type="ARBA" id="ARBA00022835"/>
    </source>
</evidence>
<dbReference type="InterPro" id="IPR019495">
    <property type="entry name" value="EXOSC1_C"/>
</dbReference>
<reference evidence="5 6" key="1">
    <citation type="journal article" date="2020" name="Genomics">
        <title>Complete, high-quality genomes from long-read metagenomic sequencing of two wolf lichen thalli reveals enigmatic genome architecture.</title>
        <authorList>
            <person name="McKenzie S.K."/>
            <person name="Walston R.F."/>
            <person name="Allen J.L."/>
        </authorList>
    </citation>
    <scope>NUCLEOTIDE SEQUENCE [LARGE SCALE GENOMIC DNA]</scope>
    <source>
        <strain evidence="5">WasteWater1</strain>
    </source>
</reference>
<keyword evidence="2" id="KW-0963">Cytoplasm</keyword>
<evidence type="ECO:0000259" key="4">
    <source>
        <dbReference type="Pfam" id="PF10447"/>
    </source>
</evidence>
<dbReference type="GO" id="GO:0000176">
    <property type="term" value="C:nuclear exosome (RNase complex)"/>
    <property type="evidence" value="ECO:0007669"/>
    <property type="project" value="TreeGrafter"/>
</dbReference>
<dbReference type="GO" id="GO:0005737">
    <property type="term" value="C:cytoplasm"/>
    <property type="evidence" value="ECO:0007669"/>
    <property type="project" value="TreeGrafter"/>
</dbReference>
<dbReference type="GO" id="GO:0006396">
    <property type="term" value="P:RNA processing"/>
    <property type="evidence" value="ECO:0007669"/>
    <property type="project" value="InterPro"/>
</dbReference>
<dbReference type="InterPro" id="IPR039771">
    <property type="entry name" value="Csl4"/>
</dbReference>
<dbReference type="GO" id="GO:0003723">
    <property type="term" value="F:RNA binding"/>
    <property type="evidence" value="ECO:0007669"/>
    <property type="project" value="InterPro"/>
</dbReference>
<gene>
    <name evidence="5" type="ORF">HO133_001328</name>
</gene>
<organism evidence="5 6">
    <name type="scientific">Letharia lupina</name>
    <dbReference type="NCBI Taxonomy" id="560253"/>
    <lineage>
        <taxon>Eukaryota</taxon>
        <taxon>Fungi</taxon>
        <taxon>Dikarya</taxon>
        <taxon>Ascomycota</taxon>
        <taxon>Pezizomycotina</taxon>
        <taxon>Lecanoromycetes</taxon>
        <taxon>OSLEUM clade</taxon>
        <taxon>Lecanoromycetidae</taxon>
        <taxon>Lecanorales</taxon>
        <taxon>Lecanorineae</taxon>
        <taxon>Parmeliaceae</taxon>
        <taxon>Letharia</taxon>
    </lineage>
</organism>
<keyword evidence="6" id="KW-1185">Reference proteome</keyword>
<dbReference type="PANTHER" id="PTHR12686:SF8">
    <property type="entry name" value="EXOSOME COMPLEX COMPONENT CSL4"/>
    <property type="match status" value="1"/>
</dbReference>
<name>A0A8H6CEY5_9LECA</name>